<dbReference type="Proteomes" id="UP001596074">
    <property type="component" value="Unassembled WGS sequence"/>
</dbReference>
<reference evidence="3" key="1">
    <citation type="journal article" date="2019" name="Int. J. Syst. Evol. Microbiol.">
        <title>The Global Catalogue of Microorganisms (GCM) 10K type strain sequencing project: providing services to taxonomists for standard genome sequencing and annotation.</title>
        <authorList>
            <consortium name="The Broad Institute Genomics Platform"/>
            <consortium name="The Broad Institute Genome Sequencing Center for Infectious Disease"/>
            <person name="Wu L."/>
            <person name="Ma J."/>
        </authorList>
    </citation>
    <scope>NUCLEOTIDE SEQUENCE [LARGE SCALE GENOMIC DNA]</scope>
    <source>
        <strain evidence="3">KCTC 42087</strain>
    </source>
</reference>
<evidence type="ECO:0000256" key="1">
    <source>
        <dbReference type="SAM" id="MobiDB-lite"/>
    </source>
</evidence>
<dbReference type="RefSeq" id="WP_378293269.1">
    <property type="nucleotide sequence ID" value="NZ_JBHSON010000185.1"/>
</dbReference>
<evidence type="ECO:0000313" key="2">
    <source>
        <dbReference type="EMBL" id="MFC5754805.1"/>
    </source>
</evidence>
<dbReference type="PROSITE" id="PS51318">
    <property type="entry name" value="TAT"/>
    <property type="match status" value="1"/>
</dbReference>
<evidence type="ECO:0000313" key="3">
    <source>
        <dbReference type="Proteomes" id="UP001596074"/>
    </source>
</evidence>
<dbReference type="SUPFAM" id="SSF63829">
    <property type="entry name" value="Calcium-dependent phosphotriesterase"/>
    <property type="match status" value="1"/>
</dbReference>
<dbReference type="Pfam" id="PF05787">
    <property type="entry name" value="PhoX"/>
    <property type="match status" value="1"/>
</dbReference>
<feature type="region of interest" description="Disordered" evidence="1">
    <location>
        <begin position="1"/>
        <end position="23"/>
    </location>
</feature>
<gene>
    <name evidence="2" type="ORF">ACFPZN_55115</name>
</gene>
<sequence>MTVDDVARGADPEDVSTNPSGNPAFREVVETRWSRRSVIRGGTVAAAAGFLGAATAGSAAAAPVASGGRGHGHGNGRLLGFEPVPAGSADTVVVPKGYVAEVLIPWGTPLDSRGPKWKKDASNTAAEQAQQIGMHHDGMHFFPSGRREGLLVLNHEYIDRTLLYPDGDAVMTKEKVDKALAGHGVSVVKVEQSGGRWRQVDSRYNRRVTGSTPVAFSGPVPAGHPLLRSNNKPMGTLNNCSNGYTPWGTYLACEENWNSYFGTENASWKATAEQARYGVVAEGFGYRWHVADPRFDLAVNPNELNHFGWVVEIDPFDPKSTPVKRTALGRIKHEGATVTESRGRVVVYTGDDQDGEYVYKFVGSAPWRALRALRKNPLDHGTLYVARFNDDGSGTWLPLTFGTGPLTAANGWKDQADVLLRTRTAADALGATKMDRPEWVAVHPKNKDVYLTLTNGSGWDNKANPRKPNPYGHIIRWREKHGDNTATSFEWDIFVLAGDPAYDPQVKLAAEDVFGSPDGLWFDGDGRLWIQTDVSNSTQNRPDRGHDNIGNNQMLAADPRTGEIRRFLVGPRGSEVTGISATPDGRTMFVNIQHPGEATTFWGSPTPQNPRAVSNWPDFDPAGRPRPATLVIRKKDGGVIGT</sequence>
<accession>A0ABW1AKA4</accession>
<proteinExistence type="predicted"/>
<organism evidence="2 3">
    <name type="scientific">Actinomadura rugatobispora</name>
    <dbReference type="NCBI Taxonomy" id="1994"/>
    <lineage>
        <taxon>Bacteria</taxon>
        <taxon>Bacillati</taxon>
        <taxon>Actinomycetota</taxon>
        <taxon>Actinomycetes</taxon>
        <taxon>Streptosporangiales</taxon>
        <taxon>Thermomonosporaceae</taxon>
        <taxon>Actinomadura</taxon>
    </lineage>
</organism>
<protein>
    <submittedName>
        <fullName evidence="2">PhoX family protein</fullName>
    </submittedName>
</protein>
<dbReference type="InterPro" id="IPR008557">
    <property type="entry name" value="PhoX"/>
</dbReference>
<dbReference type="EMBL" id="JBHSON010000185">
    <property type="protein sequence ID" value="MFC5754805.1"/>
    <property type="molecule type" value="Genomic_DNA"/>
</dbReference>
<feature type="compositionally biased region" description="Basic and acidic residues" evidence="1">
    <location>
        <begin position="1"/>
        <end position="11"/>
    </location>
</feature>
<name>A0ABW1AKA4_9ACTN</name>
<keyword evidence="3" id="KW-1185">Reference proteome</keyword>
<comment type="caution">
    <text evidence="2">The sequence shown here is derived from an EMBL/GenBank/DDBJ whole genome shotgun (WGS) entry which is preliminary data.</text>
</comment>
<dbReference type="InterPro" id="IPR006311">
    <property type="entry name" value="TAT_signal"/>
</dbReference>
<dbReference type="PANTHER" id="PTHR35399:SF2">
    <property type="entry name" value="DUF839 DOMAIN-CONTAINING PROTEIN"/>
    <property type="match status" value="1"/>
</dbReference>
<dbReference type="PANTHER" id="PTHR35399">
    <property type="entry name" value="SLR8030 PROTEIN"/>
    <property type="match status" value="1"/>
</dbReference>